<reference evidence="3 4" key="1">
    <citation type="submission" date="2024-10" db="EMBL/GenBank/DDBJ databases">
        <title>Updated reference genomes for cyclostephanoid diatoms.</title>
        <authorList>
            <person name="Roberts W.R."/>
            <person name="Alverson A.J."/>
        </authorList>
    </citation>
    <scope>NUCLEOTIDE SEQUENCE [LARGE SCALE GENOMIC DNA]</scope>
    <source>
        <strain evidence="3 4">AJA276-08</strain>
    </source>
</reference>
<keyword evidence="4" id="KW-1185">Reference proteome</keyword>
<protein>
    <submittedName>
        <fullName evidence="3">Uncharacterized protein</fullName>
    </submittedName>
</protein>
<dbReference type="InterPro" id="IPR008557">
    <property type="entry name" value="PhoX"/>
</dbReference>
<sequence length="521" mass="57942">MLRVLILFLWGAVLQTRYVHGKKIREPEREHRETTAASPGEVTFQRGELVVNVTGLGIRICTGMSVNMIAMANRPVAGARDSDLKFHSMPDGAAVFPTPDNGGYVYVSNSEMKQKLGGVYGLYFDSEGNVVDYKKLLSGTTRNCGGGRTPWKTWISCEEYGLGQCWQVDPTNQRPPQITKLGGSDGGTYESVAVDNRIAYQPIFYVSEDHESGALRRYTPPILYPNSTPTPRPSTKPTTGKPTTRKPTTRKPTTRKPTTRKPTTRKPTTRKPTTRKPGTRALTVKRTTSKPKPRTHTPSRTTTKPMTRKPANLMQRLMSDSPIVNWNTLIADGGTTEYLVFLNSNRFKWTTDEQAARNSQFQYYPNTEGIQYLNRRLYFVSKKLSMLFILDLDAGTYTSSSTKYGILPGGGTFDDTPDAILTGGDYLYFTEDGGKTVGVYAVLRSTGERYTIFEAYDDVYEFDETTGLAFSPDGRKMYAAFQDCGCGNSEGGLDYTCGCLLEFSRDDGYSFDGSAPSLKFH</sequence>
<feature type="compositionally biased region" description="Basic residues" evidence="1">
    <location>
        <begin position="243"/>
        <end position="278"/>
    </location>
</feature>
<dbReference type="Pfam" id="PF05787">
    <property type="entry name" value="PhoX"/>
    <property type="match status" value="1"/>
</dbReference>
<dbReference type="PANTHER" id="PTHR35399:SF2">
    <property type="entry name" value="DUF839 DOMAIN-CONTAINING PROTEIN"/>
    <property type="match status" value="1"/>
</dbReference>
<feature type="compositionally biased region" description="Basic residues" evidence="1">
    <location>
        <begin position="287"/>
        <end position="297"/>
    </location>
</feature>
<evidence type="ECO:0000256" key="1">
    <source>
        <dbReference type="SAM" id="MobiDB-lite"/>
    </source>
</evidence>
<proteinExistence type="predicted"/>
<feature type="chain" id="PRO_5044865954" evidence="2">
    <location>
        <begin position="22"/>
        <end position="521"/>
    </location>
</feature>
<keyword evidence="2" id="KW-0732">Signal</keyword>
<feature type="region of interest" description="Disordered" evidence="1">
    <location>
        <begin position="217"/>
        <end position="307"/>
    </location>
</feature>
<dbReference type="AlphaFoldDB" id="A0ABD3MUI8"/>
<accession>A0ABD3MUI8</accession>
<evidence type="ECO:0000313" key="4">
    <source>
        <dbReference type="Proteomes" id="UP001530315"/>
    </source>
</evidence>
<gene>
    <name evidence="3" type="ORF">ACHAW5_004052</name>
</gene>
<feature type="signal peptide" evidence="2">
    <location>
        <begin position="1"/>
        <end position="21"/>
    </location>
</feature>
<name>A0ABD3MUI8_9STRA</name>
<dbReference type="EMBL" id="JALLAZ020001700">
    <property type="protein sequence ID" value="KAL3767611.1"/>
    <property type="molecule type" value="Genomic_DNA"/>
</dbReference>
<dbReference type="PANTHER" id="PTHR35399">
    <property type="entry name" value="SLR8030 PROTEIN"/>
    <property type="match status" value="1"/>
</dbReference>
<comment type="caution">
    <text evidence="3">The sequence shown here is derived from an EMBL/GenBank/DDBJ whole genome shotgun (WGS) entry which is preliminary data.</text>
</comment>
<dbReference type="SUPFAM" id="SSF63825">
    <property type="entry name" value="YWTD domain"/>
    <property type="match status" value="1"/>
</dbReference>
<organism evidence="3 4">
    <name type="scientific">Stephanodiscus triporus</name>
    <dbReference type="NCBI Taxonomy" id="2934178"/>
    <lineage>
        <taxon>Eukaryota</taxon>
        <taxon>Sar</taxon>
        <taxon>Stramenopiles</taxon>
        <taxon>Ochrophyta</taxon>
        <taxon>Bacillariophyta</taxon>
        <taxon>Coscinodiscophyceae</taxon>
        <taxon>Thalassiosirophycidae</taxon>
        <taxon>Stephanodiscales</taxon>
        <taxon>Stephanodiscaceae</taxon>
        <taxon>Stephanodiscus</taxon>
    </lineage>
</organism>
<evidence type="ECO:0000256" key="2">
    <source>
        <dbReference type="SAM" id="SignalP"/>
    </source>
</evidence>
<dbReference type="Proteomes" id="UP001530315">
    <property type="component" value="Unassembled WGS sequence"/>
</dbReference>
<evidence type="ECO:0000313" key="3">
    <source>
        <dbReference type="EMBL" id="KAL3767611.1"/>
    </source>
</evidence>